<comment type="similarity">
    <text evidence="2">Belongs to the class-V pyridoxal-phosphate-dependent aminotransferase family. Csd subfamily.</text>
</comment>
<dbReference type="Proteomes" id="UP000321525">
    <property type="component" value="Unassembled WGS sequence"/>
</dbReference>
<dbReference type="InterPro" id="IPR000192">
    <property type="entry name" value="Aminotrans_V_dom"/>
</dbReference>
<comment type="catalytic activity">
    <reaction evidence="6">
        <text>(sulfur carrier)-H + L-cysteine = (sulfur carrier)-SH + L-alanine</text>
        <dbReference type="Rhea" id="RHEA:43892"/>
        <dbReference type="Rhea" id="RHEA-COMP:14737"/>
        <dbReference type="Rhea" id="RHEA-COMP:14739"/>
        <dbReference type="ChEBI" id="CHEBI:29917"/>
        <dbReference type="ChEBI" id="CHEBI:35235"/>
        <dbReference type="ChEBI" id="CHEBI:57972"/>
        <dbReference type="ChEBI" id="CHEBI:64428"/>
        <dbReference type="EC" id="2.8.1.7"/>
    </reaction>
</comment>
<proteinExistence type="inferred from homology"/>
<name>A0A5C6Q3X9_9GAMM</name>
<evidence type="ECO:0000256" key="5">
    <source>
        <dbReference type="ARBA" id="ARBA00022898"/>
    </source>
</evidence>
<evidence type="ECO:0000259" key="7">
    <source>
        <dbReference type="Pfam" id="PF00266"/>
    </source>
</evidence>
<dbReference type="SUPFAM" id="SSF82649">
    <property type="entry name" value="SufE/NifU"/>
    <property type="match status" value="1"/>
</dbReference>
<dbReference type="RefSeq" id="WP_146798070.1">
    <property type="nucleotide sequence ID" value="NZ_VOLP01000005.1"/>
</dbReference>
<dbReference type="Proteomes" id="UP000321917">
    <property type="component" value="Unassembled WGS sequence"/>
</dbReference>
<keyword evidence="11" id="KW-1185">Reference proteome</keyword>
<dbReference type="AlphaFoldDB" id="A0A5C6Q3X9"/>
<reference evidence="10 12" key="1">
    <citation type="submission" date="2019-07" db="EMBL/GenBank/DDBJ databases">
        <title>Genomes of sea-ice associated Colwellia species.</title>
        <authorList>
            <person name="Bowman J.P."/>
        </authorList>
    </citation>
    <scope>NUCLEOTIDE SEQUENCE [LARGE SCALE GENOMIC DNA]</scope>
    <source>
        <strain evidence="9 11">ACAM 607</strain>
        <strain evidence="10 12">IC036</strain>
    </source>
</reference>
<dbReference type="Gene3D" id="3.40.640.10">
    <property type="entry name" value="Type I PLP-dependent aspartate aminotransferase-like (Major domain)"/>
    <property type="match status" value="1"/>
</dbReference>
<dbReference type="Gene3D" id="3.90.1150.10">
    <property type="entry name" value="Aspartate Aminotransferase, domain 1"/>
    <property type="match status" value="1"/>
</dbReference>
<organism evidence="10 12">
    <name type="scientific">Colwellia hornerae</name>
    <dbReference type="NCBI Taxonomy" id="89402"/>
    <lineage>
        <taxon>Bacteria</taxon>
        <taxon>Pseudomonadati</taxon>
        <taxon>Pseudomonadota</taxon>
        <taxon>Gammaproteobacteria</taxon>
        <taxon>Alteromonadales</taxon>
        <taxon>Colwelliaceae</taxon>
        <taxon>Colwellia</taxon>
    </lineage>
</organism>
<dbReference type="NCBIfam" id="TIGR01979">
    <property type="entry name" value="sufS"/>
    <property type="match status" value="1"/>
</dbReference>
<dbReference type="InterPro" id="IPR003808">
    <property type="entry name" value="Fe-S_metab-assoc_dom"/>
</dbReference>
<evidence type="ECO:0000259" key="8">
    <source>
        <dbReference type="Pfam" id="PF02657"/>
    </source>
</evidence>
<dbReference type="EMBL" id="VOLR01000004">
    <property type="protein sequence ID" value="TWX62042.1"/>
    <property type="molecule type" value="Genomic_DNA"/>
</dbReference>
<dbReference type="InterPro" id="IPR015424">
    <property type="entry name" value="PyrdxlP-dep_Trfase"/>
</dbReference>
<evidence type="ECO:0000313" key="11">
    <source>
        <dbReference type="Proteomes" id="UP000321525"/>
    </source>
</evidence>
<evidence type="ECO:0000313" key="9">
    <source>
        <dbReference type="EMBL" id="TWX62042.1"/>
    </source>
</evidence>
<evidence type="ECO:0000313" key="12">
    <source>
        <dbReference type="Proteomes" id="UP000321917"/>
    </source>
</evidence>
<evidence type="ECO:0000313" key="10">
    <source>
        <dbReference type="EMBL" id="TWX63518.1"/>
    </source>
</evidence>
<dbReference type="OrthoDB" id="9808002at2"/>
<dbReference type="CDD" id="cd06453">
    <property type="entry name" value="SufS_like"/>
    <property type="match status" value="1"/>
</dbReference>
<comment type="cofactor">
    <cofactor evidence="1">
        <name>pyridoxal 5'-phosphate</name>
        <dbReference type="ChEBI" id="CHEBI:597326"/>
    </cofactor>
</comment>
<evidence type="ECO:0000256" key="3">
    <source>
        <dbReference type="ARBA" id="ARBA00012239"/>
    </source>
</evidence>
<feature type="domain" description="Fe-S metabolism associated" evidence="8">
    <location>
        <begin position="430"/>
        <end position="551"/>
    </location>
</feature>
<evidence type="ECO:0000256" key="2">
    <source>
        <dbReference type="ARBA" id="ARBA00010447"/>
    </source>
</evidence>
<dbReference type="EC" id="2.8.1.7" evidence="3"/>
<keyword evidence="4" id="KW-0808">Transferase</keyword>
<dbReference type="GO" id="GO:0030170">
    <property type="term" value="F:pyridoxal phosphate binding"/>
    <property type="evidence" value="ECO:0007669"/>
    <property type="project" value="InterPro"/>
</dbReference>
<dbReference type="Pfam" id="PF02657">
    <property type="entry name" value="SufE"/>
    <property type="match status" value="1"/>
</dbReference>
<sequence length="556" mass="61533">MNQFDVSTFRQHFPLLSNRVNNLPLVYFDNGATTQKPNIVIDTESEVYQQYNANVHRASHALSAKATLAFEQARAKVQRFIQAEYLEEIIWTSGTTGGINLIAQSWGQKNLKTGDEILLSHAEHHANIVPWQMIAEKTGAIIKVLPLDASGLIDENGLAGYFNEKTKVVSFSHISNVIGKVNPVKKIITLAKKYKAITVIDGAQACAHLPLNMQTLDCDFYVFSAHKMFGPTGVGVLYGRRDLLTAMPPYQGGGEMIKKVSFLGTSFNQLPFKFEAGTPNYAGVIAFSASIEFINSFSLAELAKYENLLTTYCYEKLKNIKAVKFVVEEKPDIGVLSFTVSDSHNYDIASGLDAYGIAIRSGHHCAMPLMDYLQLSGCIRVSLAAYNTYAEVDFFIDKLTLLIDGNVDEVIVEPPRREESANSTNELAMIEQFSLLKGWDSRHREIMILGKSLARMDKDLRNNTSLIAGCESHAWLLGTKNAQGKFYFSCDSDAKVIRGLLVIILAAFQQQSAAQILAFDDQSYFSKLGLSQHLSPSRSNGVKAIVDKIKTLASQH</sequence>
<dbReference type="GO" id="GO:0006534">
    <property type="term" value="P:cysteine metabolic process"/>
    <property type="evidence" value="ECO:0007669"/>
    <property type="project" value="InterPro"/>
</dbReference>
<keyword evidence="5" id="KW-0663">Pyridoxal phosphate</keyword>
<dbReference type="PANTHER" id="PTHR43586:SF8">
    <property type="entry name" value="CYSTEINE DESULFURASE 1, CHLOROPLASTIC"/>
    <property type="match status" value="1"/>
</dbReference>
<protein>
    <recommendedName>
        <fullName evidence="3">cysteine desulfurase</fullName>
        <ecNumber evidence="3">2.8.1.7</ecNumber>
    </recommendedName>
</protein>
<evidence type="ECO:0000256" key="4">
    <source>
        <dbReference type="ARBA" id="ARBA00022679"/>
    </source>
</evidence>
<dbReference type="InterPro" id="IPR010970">
    <property type="entry name" value="Cys_dSase_SufS"/>
</dbReference>
<feature type="domain" description="Aminotransferase class V" evidence="7">
    <location>
        <begin position="26"/>
        <end position="394"/>
    </location>
</feature>
<dbReference type="GO" id="GO:0031071">
    <property type="term" value="F:cysteine desulfurase activity"/>
    <property type="evidence" value="ECO:0007669"/>
    <property type="project" value="UniProtKB-EC"/>
</dbReference>
<dbReference type="InterPro" id="IPR020578">
    <property type="entry name" value="Aminotrans_V_PyrdxlP_BS"/>
</dbReference>
<evidence type="ECO:0000256" key="6">
    <source>
        <dbReference type="ARBA" id="ARBA00050776"/>
    </source>
</evidence>
<dbReference type="Gene3D" id="3.90.1010.10">
    <property type="match status" value="1"/>
</dbReference>
<comment type="caution">
    <text evidence="10">The sequence shown here is derived from an EMBL/GenBank/DDBJ whole genome shotgun (WGS) entry which is preliminary data.</text>
</comment>
<dbReference type="Pfam" id="PF00266">
    <property type="entry name" value="Aminotran_5"/>
    <property type="match status" value="1"/>
</dbReference>
<dbReference type="PANTHER" id="PTHR43586">
    <property type="entry name" value="CYSTEINE DESULFURASE"/>
    <property type="match status" value="1"/>
</dbReference>
<dbReference type="InterPro" id="IPR015422">
    <property type="entry name" value="PyrdxlP-dep_Trfase_small"/>
</dbReference>
<dbReference type="SUPFAM" id="SSF53383">
    <property type="entry name" value="PLP-dependent transferases"/>
    <property type="match status" value="1"/>
</dbReference>
<gene>
    <name evidence="10" type="primary">sufS</name>
    <name evidence="9" type="ORF">ESZ26_03425</name>
    <name evidence="10" type="ORF">ESZ27_16485</name>
</gene>
<dbReference type="PROSITE" id="PS00595">
    <property type="entry name" value="AA_TRANSFER_CLASS_5"/>
    <property type="match status" value="1"/>
</dbReference>
<dbReference type="InterPro" id="IPR015421">
    <property type="entry name" value="PyrdxlP-dep_Trfase_major"/>
</dbReference>
<dbReference type="EMBL" id="VOLQ01000042">
    <property type="protein sequence ID" value="TWX63518.1"/>
    <property type="molecule type" value="Genomic_DNA"/>
</dbReference>
<evidence type="ECO:0000256" key="1">
    <source>
        <dbReference type="ARBA" id="ARBA00001933"/>
    </source>
</evidence>
<accession>A0A5C6Q3X9</accession>